<dbReference type="Pfam" id="PF06013">
    <property type="entry name" value="WXG100"/>
    <property type="match status" value="1"/>
</dbReference>
<protein>
    <recommendedName>
        <fullName evidence="1">ESAT-6-like protein</fullName>
    </recommendedName>
</protein>
<keyword evidence="4" id="KW-1185">Reference proteome</keyword>
<dbReference type="Proteomes" id="UP000245412">
    <property type="component" value="Unassembled WGS sequence"/>
</dbReference>
<gene>
    <name evidence="3" type="ORF">C7383_102455</name>
</gene>
<dbReference type="InterPro" id="IPR036689">
    <property type="entry name" value="ESAT-6-like_sf"/>
</dbReference>
<reference evidence="3 4" key="1">
    <citation type="submission" date="2018-05" db="EMBL/GenBank/DDBJ databases">
        <authorList>
            <person name="Goeker M."/>
            <person name="Huntemann M."/>
            <person name="Clum A."/>
            <person name="Pillay M."/>
            <person name="Palaniappan K."/>
            <person name="Varghese N."/>
            <person name="Mikhailova N."/>
            <person name="Stamatis D."/>
            <person name="Reddy T."/>
            <person name="Daum C."/>
            <person name="Shapiro N."/>
            <person name="Ivanova N."/>
            <person name="Kyrpides N."/>
            <person name="Woyke T."/>
        </authorList>
    </citation>
    <scope>NUCLEOTIDE SEQUENCE [LARGE SCALE GENOMIC DNA]</scope>
    <source>
        <strain evidence="3 4">DSM 26524</strain>
    </source>
</reference>
<name>A0AB73T945_9FIRM</name>
<dbReference type="AlphaFoldDB" id="A0AB73T945"/>
<comment type="similarity">
    <text evidence="1">Belongs to the WXG100 family.</text>
</comment>
<feature type="region of interest" description="Disordered" evidence="2">
    <location>
        <begin position="84"/>
        <end position="103"/>
    </location>
</feature>
<evidence type="ECO:0000313" key="4">
    <source>
        <dbReference type="Proteomes" id="UP000245412"/>
    </source>
</evidence>
<dbReference type="NCBIfam" id="TIGR03930">
    <property type="entry name" value="WXG100_ESAT6"/>
    <property type="match status" value="1"/>
</dbReference>
<evidence type="ECO:0000313" key="3">
    <source>
        <dbReference type="EMBL" id="PWJ78317.1"/>
    </source>
</evidence>
<dbReference type="RefSeq" id="WP_109625242.1">
    <property type="nucleotide sequence ID" value="NZ_CABJAT010000002.1"/>
</dbReference>
<dbReference type="EMBL" id="QGGY01000002">
    <property type="protein sequence ID" value="PWJ78317.1"/>
    <property type="molecule type" value="Genomic_DNA"/>
</dbReference>
<evidence type="ECO:0000256" key="1">
    <source>
        <dbReference type="RuleBase" id="RU362001"/>
    </source>
</evidence>
<accession>A0AB73T945</accession>
<sequence length="103" mass="11910">MGTKIKVTPSEMTRAAGEIETLTTNYRTTYENLCRQLKDLSVNWTGDDNRNFTSKIEDFQPYFKKMENLMTDYVQFLRRSAQTYTETQTDISKKASSLADSIS</sequence>
<dbReference type="SUPFAM" id="SSF140453">
    <property type="entry name" value="EsxAB dimer-like"/>
    <property type="match status" value="1"/>
</dbReference>
<proteinExistence type="inferred from homology"/>
<comment type="caution">
    <text evidence="3">The sequence shown here is derived from an EMBL/GenBank/DDBJ whole genome shotgun (WGS) entry which is preliminary data.</text>
</comment>
<evidence type="ECO:0000256" key="2">
    <source>
        <dbReference type="SAM" id="MobiDB-lite"/>
    </source>
</evidence>
<dbReference type="InterPro" id="IPR010310">
    <property type="entry name" value="T7SS_ESAT-6-like"/>
</dbReference>
<organism evidence="3 4">
    <name type="scientific">Murimonas intestini</name>
    <dbReference type="NCBI Taxonomy" id="1337051"/>
    <lineage>
        <taxon>Bacteria</taxon>
        <taxon>Bacillati</taxon>
        <taxon>Bacillota</taxon>
        <taxon>Clostridia</taxon>
        <taxon>Lachnospirales</taxon>
        <taxon>Lachnospiraceae</taxon>
        <taxon>Murimonas</taxon>
    </lineage>
</organism>
<dbReference type="Gene3D" id="1.10.287.1060">
    <property type="entry name" value="ESAT-6-like"/>
    <property type="match status" value="1"/>
</dbReference>